<accession>A0ABD6A546</accession>
<proteinExistence type="predicted"/>
<dbReference type="AlphaFoldDB" id="A0ABD6A546"/>
<reference evidence="2 3" key="1">
    <citation type="journal article" date="2019" name="Int. J. Syst. Evol. Microbiol.">
        <title>The Global Catalogue of Microorganisms (GCM) 10K type strain sequencing project: providing services to taxonomists for standard genome sequencing and annotation.</title>
        <authorList>
            <consortium name="The Broad Institute Genomics Platform"/>
            <consortium name="The Broad Institute Genome Sequencing Center for Infectious Disease"/>
            <person name="Wu L."/>
            <person name="Ma J."/>
        </authorList>
    </citation>
    <scope>NUCLEOTIDE SEQUENCE [LARGE SCALE GENOMIC DNA]</scope>
    <source>
        <strain evidence="2 3">PSR21</strain>
    </source>
</reference>
<dbReference type="RefSeq" id="WP_276305139.1">
    <property type="nucleotide sequence ID" value="NZ_CP119992.1"/>
</dbReference>
<keyword evidence="3" id="KW-1185">Reference proteome</keyword>
<sequence>MTACSEDGCENEAAVRLYVPWAEDRDVCPSHARALVQRDGVVAEPLPGAEERWR</sequence>
<dbReference type="EMBL" id="JBHTBF010000001">
    <property type="protein sequence ID" value="MFC7315736.1"/>
    <property type="molecule type" value="Genomic_DNA"/>
</dbReference>
<comment type="caution">
    <text evidence="2">The sequence shown here is derived from an EMBL/GenBank/DDBJ whole genome shotgun (WGS) entry which is preliminary data.</text>
</comment>
<protein>
    <recommendedName>
        <fullName evidence="1">DUF8014 domain-containing protein</fullName>
    </recommendedName>
</protein>
<evidence type="ECO:0000313" key="3">
    <source>
        <dbReference type="Proteomes" id="UP001596547"/>
    </source>
</evidence>
<feature type="domain" description="DUF8014" evidence="1">
    <location>
        <begin position="1"/>
        <end position="54"/>
    </location>
</feature>
<dbReference type="InterPro" id="IPR058327">
    <property type="entry name" value="DUF8014"/>
</dbReference>
<dbReference type="Pfam" id="PF26046">
    <property type="entry name" value="DUF8014"/>
    <property type="match status" value="1"/>
</dbReference>
<dbReference type="GeneID" id="79314711"/>
<dbReference type="Proteomes" id="UP001596547">
    <property type="component" value="Unassembled WGS sequence"/>
</dbReference>
<gene>
    <name evidence="2" type="ORF">ACFQPE_02865</name>
</gene>
<name>A0ABD6A546_9EURY</name>
<evidence type="ECO:0000313" key="2">
    <source>
        <dbReference type="EMBL" id="MFC7315736.1"/>
    </source>
</evidence>
<evidence type="ECO:0000259" key="1">
    <source>
        <dbReference type="Pfam" id="PF26046"/>
    </source>
</evidence>
<organism evidence="2 3">
    <name type="scientific">Halomarina halobia</name>
    <dbReference type="NCBI Taxonomy" id="3033386"/>
    <lineage>
        <taxon>Archaea</taxon>
        <taxon>Methanobacteriati</taxon>
        <taxon>Methanobacteriota</taxon>
        <taxon>Stenosarchaea group</taxon>
        <taxon>Halobacteria</taxon>
        <taxon>Halobacteriales</taxon>
        <taxon>Natronomonadaceae</taxon>
        <taxon>Halomarina</taxon>
    </lineage>
</organism>